<accession>A0ABP0PXW1</accession>
<organism evidence="1 2">
    <name type="scientific">Durusdinium trenchii</name>
    <dbReference type="NCBI Taxonomy" id="1381693"/>
    <lineage>
        <taxon>Eukaryota</taxon>
        <taxon>Sar</taxon>
        <taxon>Alveolata</taxon>
        <taxon>Dinophyceae</taxon>
        <taxon>Suessiales</taxon>
        <taxon>Symbiodiniaceae</taxon>
        <taxon>Durusdinium</taxon>
    </lineage>
</organism>
<reference evidence="1 2" key="1">
    <citation type="submission" date="2024-02" db="EMBL/GenBank/DDBJ databases">
        <authorList>
            <person name="Chen Y."/>
            <person name="Shah S."/>
            <person name="Dougan E. K."/>
            <person name="Thang M."/>
            <person name="Chan C."/>
        </authorList>
    </citation>
    <scope>NUCLEOTIDE SEQUENCE [LARGE SCALE GENOMIC DNA]</scope>
</reference>
<proteinExistence type="predicted"/>
<protein>
    <submittedName>
        <fullName evidence="1">Uncharacterized protein</fullName>
    </submittedName>
</protein>
<gene>
    <name evidence="1" type="ORF">SCF082_LOCUS38527</name>
</gene>
<dbReference type="Proteomes" id="UP001642464">
    <property type="component" value="Unassembled WGS sequence"/>
</dbReference>
<keyword evidence="2" id="KW-1185">Reference proteome</keyword>
<name>A0ABP0PXW1_9DINO</name>
<dbReference type="EMBL" id="CAXAMM010038784">
    <property type="protein sequence ID" value="CAK9080860.1"/>
    <property type="molecule type" value="Genomic_DNA"/>
</dbReference>
<sequence>MRYGTWELFDRGMLLAALAAGVELQGLQSLIRLDHFEEVPFRVAVALSGTPWADFADLLPPPQIPWVPPPRLGEFILKVDIRSRTLHLCKDLLENVQRAGISLAGFKVQVHCRGCSDVLSLLDIAILFGQSDCAALLARAGAEVSDYGRELLRASGALDPGCRPAARAAAHAALSKLWKSEIAAKGIAIFQAMKKLSQGRSFPACLVDEVMALSLNVPRIINDLDLSDEAKAWCKSVCLHLALQADPHEEEA</sequence>
<evidence type="ECO:0000313" key="1">
    <source>
        <dbReference type="EMBL" id="CAK9080860.1"/>
    </source>
</evidence>
<comment type="caution">
    <text evidence="1">The sequence shown here is derived from an EMBL/GenBank/DDBJ whole genome shotgun (WGS) entry which is preliminary data.</text>
</comment>
<evidence type="ECO:0000313" key="2">
    <source>
        <dbReference type="Proteomes" id="UP001642464"/>
    </source>
</evidence>